<reference evidence="2" key="2">
    <citation type="submission" date="2023-04" db="EMBL/GenBank/DDBJ databases">
        <authorList>
            <person name="Bu L."/>
            <person name="Lu L."/>
            <person name="Laidemitt M.R."/>
            <person name="Zhang S.M."/>
            <person name="Mutuku M."/>
            <person name="Mkoji G."/>
            <person name="Steinauer M."/>
            <person name="Loker E.S."/>
        </authorList>
    </citation>
    <scope>NUCLEOTIDE SEQUENCE</scope>
    <source>
        <strain evidence="2">KasaAsao</strain>
        <tissue evidence="2">Whole Snail</tissue>
    </source>
</reference>
<keyword evidence="3" id="KW-1185">Reference proteome</keyword>
<evidence type="ECO:0000313" key="2">
    <source>
        <dbReference type="EMBL" id="KAK0053284.1"/>
    </source>
</evidence>
<gene>
    <name evidence="2" type="ORF">Bpfe_017215</name>
</gene>
<feature type="region of interest" description="Disordered" evidence="1">
    <location>
        <begin position="127"/>
        <end position="150"/>
    </location>
</feature>
<proteinExistence type="predicted"/>
<dbReference type="EMBL" id="JASAOG010000087">
    <property type="protein sequence ID" value="KAK0053284.1"/>
    <property type="molecule type" value="Genomic_DNA"/>
</dbReference>
<name>A0AAD8F7W6_BIOPF</name>
<feature type="compositionally biased region" description="Basic and acidic residues" evidence="1">
    <location>
        <begin position="127"/>
        <end position="144"/>
    </location>
</feature>
<reference evidence="2" key="1">
    <citation type="journal article" date="2023" name="PLoS Negl. Trop. Dis.">
        <title>A genome sequence for Biomphalaria pfeifferi, the major vector snail for the human-infecting parasite Schistosoma mansoni.</title>
        <authorList>
            <person name="Bu L."/>
            <person name="Lu L."/>
            <person name="Laidemitt M.R."/>
            <person name="Zhang S.M."/>
            <person name="Mutuku M."/>
            <person name="Mkoji G."/>
            <person name="Steinauer M."/>
            <person name="Loker E.S."/>
        </authorList>
    </citation>
    <scope>NUCLEOTIDE SEQUENCE</scope>
    <source>
        <strain evidence="2">KasaAsao</strain>
    </source>
</reference>
<accession>A0AAD8F7W6</accession>
<sequence>MQVEGQVDQSDQIVSQAKEGIDLLMKEQLPGQDCGCTNSGDGGARDCSKSCGCDIQDEKRDNDCLHDLNGMYKIERKKKNERTEVCYVPEVFVSDIPAMRKEKKKNCVELRDRRMIISPPVLEKKLSQMDHAEEGQEKWWRGNGEKVVGQ</sequence>
<dbReference type="AlphaFoldDB" id="A0AAD8F7W6"/>
<evidence type="ECO:0000313" key="3">
    <source>
        <dbReference type="Proteomes" id="UP001233172"/>
    </source>
</evidence>
<dbReference type="Proteomes" id="UP001233172">
    <property type="component" value="Unassembled WGS sequence"/>
</dbReference>
<comment type="caution">
    <text evidence="2">The sequence shown here is derived from an EMBL/GenBank/DDBJ whole genome shotgun (WGS) entry which is preliminary data.</text>
</comment>
<evidence type="ECO:0000256" key="1">
    <source>
        <dbReference type="SAM" id="MobiDB-lite"/>
    </source>
</evidence>
<protein>
    <submittedName>
        <fullName evidence="2">Uncharacterized protein</fullName>
    </submittedName>
</protein>
<organism evidence="2 3">
    <name type="scientific">Biomphalaria pfeifferi</name>
    <name type="common">Bloodfluke planorb</name>
    <name type="synonym">Freshwater snail</name>
    <dbReference type="NCBI Taxonomy" id="112525"/>
    <lineage>
        <taxon>Eukaryota</taxon>
        <taxon>Metazoa</taxon>
        <taxon>Spiralia</taxon>
        <taxon>Lophotrochozoa</taxon>
        <taxon>Mollusca</taxon>
        <taxon>Gastropoda</taxon>
        <taxon>Heterobranchia</taxon>
        <taxon>Euthyneura</taxon>
        <taxon>Panpulmonata</taxon>
        <taxon>Hygrophila</taxon>
        <taxon>Lymnaeoidea</taxon>
        <taxon>Planorbidae</taxon>
        <taxon>Biomphalaria</taxon>
    </lineage>
</organism>